<gene>
    <name evidence="3" type="ORF">C7Y72_09580</name>
</gene>
<keyword evidence="2" id="KW-0732">Signal</keyword>
<accession>A0A2T4UKV0</accession>
<evidence type="ECO:0000313" key="4">
    <source>
        <dbReference type="Proteomes" id="UP000240739"/>
    </source>
</evidence>
<dbReference type="RefSeq" id="WP_107568526.1">
    <property type="nucleotide sequence ID" value="NZ_PYYB01000001.1"/>
</dbReference>
<proteinExistence type="predicted"/>
<dbReference type="Proteomes" id="UP000240739">
    <property type="component" value="Unassembled WGS sequence"/>
</dbReference>
<keyword evidence="4" id="KW-1185">Reference proteome</keyword>
<feature type="compositionally biased region" description="Basic residues" evidence="1">
    <location>
        <begin position="299"/>
        <end position="316"/>
    </location>
</feature>
<dbReference type="SUPFAM" id="SSF53474">
    <property type="entry name" value="alpha/beta-Hydrolases"/>
    <property type="match status" value="1"/>
</dbReference>
<feature type="signal peptide" evidence="2">
    <location>
        <begin position="1"/>
        <end position="22"/>
    </location>
</feature>
<dbReference type="InterPro" id="IPR029058">
    <property type="entry name" value="AB_hydrolase_fold"/>
</dbReference>
<evidence type="ECO:0000313" key="3">
    <source>
        <dbReference type="EMBL" id="PTL59882.1"/>
    </source>
</evidence>
<dbReference type="GO" id="GO:0016298">
    <property type="term" value="F:lipase activity"/>
    <property type="evidence" value="ECO:0007669"/>
    <property type="project" value="TreeGrafter"/>
</dbReference>
<evidence type="ECO:0000256" key="2">
    <source>
        <dbReference type="SAM" id="SignalP"/>
    </source>
</evidence>
<dbReference type="GO" id="GO:0016042">
    <property type="term" value="P:lipid catabolic process"/>
    <property type="evidence" value="ECO:0007669"/>
    <property type="project" value="InterPro"/>
</dbReference>
<dbReference type="EMBL" id="PYYB01000001">
    <property type="protein sequence ID" value="PTL59882.1"/>
    <property type="molecule type" value="Genomic_DNA"/>
</dbReference>
<organism evidence="3 4">
    <name type="scientific">Paraconexibacter algicola</name>
    <dbReference type="NCBI Taxonomy" id="2133960"/>
    <lineage>
        <taxon>Bacteria</taxon>
        <taxon>Bacillati</taxon>
        <taxon>Actinomycetota</taxon>
        <taxon>Thermoleophilia</taxon>
        <taxon>Solirubrobacterales</taxon>
        <taxon>Paraconexibacteraceae</taxon>
        <taxon>Paraconexibacter</taxon>
    </lineage>
</organism>
<dbReference type="OrthoDB" id="8871309at2"/>
<dbReference type="PANTHER" id="PTHR32015">
    <property type="entry name" value="FASTING INDUCED LIPASE"/>
    <property type="match status" value="1"/>
</dbReference>
<protein>
    <submittedName>
        <fullName evidence="3">Lipase</fullName>
    </submittedName>
</protein>
<dbReference type="InterPro" id="IPR002918">
    <property type="entry name" value="Lipase_EstA/Esterase_EstB"/>
</dbReference>
<dbReference type="PANTHER" id="PTHR32015:SF1">
    <property type="entry name" value="LIPASE"/>
    <property type="match status" value="1"/>
</dbReference>
<feature type="region of interest" description="Disordered" evidence="1">
    <location>
        <begin position="290"/>
        <end position="316"/>
    </location>
</feature>
<sequence>MSRLRALLLALLACGTVLVAGAAPASALSSLKDPPPGANDFSCQPSAAHPRPVVLLHGLGATMSENWSYLSPILKREGYCVFALTYGLDPRLPSRGGTISVTRSAPEVGAFVDRVLQATGATQVDFVGHSEGTFTPEYWLKVLGGGPKVHTYVAWTPLYDGTKLLGVSQLRDLLAPTGLSKLGVDLFNTFCEFCTEVLAGSDVVRQLNVGGSGTPGVRYTTIMTRYDELVVPYTSGINDRPDATNIVLQDVCRKNLSEHLLVAVDPAVARLTLNALDPANARPVRCDQPLGAQPAAAKAAKKRATVKKRAATKRRG</sequence>
<dbReference type="AlphaFoldDB" id="A0A2T4UKV0"/>
<name>A0A2T4UKV0_9ACTN</name>
<feature type="chain" id="PRO_5015760302" evidence="2">
    <location>
        <begin position="23"/>
        <end position="316"/>
    </location>
</feature>
<reference evidence="3 4" key="1">
    <citation type="submission" date="2018-03" db="EMBL/GenBank/DDBJ databases">
        <title>Aquarubrobacter algicola gen. nov., sp. nov., a novel actinobacterium isolated from shallow eutrophic lake during the end of cyanobacterial harmful algal blooms.</title>
        <authorList>
            <person name="Chun S.J."/>
        </authorList>
    </citation>
    <scope>NUCLEOTIDE SEQUENCE [LARGE SCALE GENOMIC DNA]</scope>
    <source>
        <strain evidence="3 4">Seoho-28</strain>
    </source>
</reference>
<comment type="caution">
    <text evidence="3">The sequence shown here is derived from an EMBL/GenBank/DDBJ whole genome shotgun (WGS) entry which is preliminary data.</text>
</comment>
<dbReference type="Gene3D" id="3.40.50.1820">
    <property type="entry name" value="alpha/beta hydrolase"/>
    <property type="match status" value="1"/>
</dbReference>
<evidence type="ECO:0000256" key="1">
    <source>
        <dbReference type="SAM" id="MobiDB-lite"/>
    </source>
</evidence>
<dbReference type="Pfam" id="PF01674">
    <property type="entry name" value="Lipase_2"/>
    <property type="match status" value="1"/>
</dbReference>